<dbReference type="Pfam" id="PF07944">
    <property type="entry name" value="Beta-AFase-like_GH127_cat"/>
    <property type="match status" value="1"/>
</dbReference>
<evidence type="ECO:0000313" key="4">
    <source>
        <dbReference type="Proteomes" id="UP001198200"/>
    </source>
</evidence>
<protein>
    <submittedName>
        <fullName evidence="3">Glycoside hydrolase family 127 protein</fullName>
    </submittedName>
</protein>
<reference evidence="3 4" key="1">
    <citation type="submission" date="2021-10" db="EMBL/GenBank/DDBJ databases">
        <title>Anaerobic single-cell dispensing facilitates the cultivation of human gut bacteria.</title>
        <authorList>
            <person name="Afrizal A."/>
        </authorList>
    </citation>
    <scope>NUCLEOTIDE SEQUENCE [LARGE SCALE GENOMIC DNA]</scope>
    <source>
        <strain evidence="3 4">CLA-AA-H224</strain>
    </source>
</reference>
<feature type="domain" description="Non-reducing end beta-L-arabinofuranosidase-like GH127 middle" evidence="2">
    <location>
        <begin position="458"/>
        <end position="543"/>
    </location>
</feature>
<keyword evidence="4" id="KW-1185">Reference proteome</keyword>
<evidence type="ECO:0000259" key="1">
    <source>
        <dbReference type="Pfam" id="PF07944"/>
    </source>
</evidence>
<keyword evidence="3" id="KW-0378">Hydrolase</keyword>
<dbReference type="AlphaFoldDB" id="A0AAE3JC21"/>
<evidence type="ECO:0000313" key="3">
    <source>
        <dbReference type="EMBL" id="MCC2221381.1"/>
    </source>
</evidence>
<dbReference type="InterPro" id="IPR008928">
    <property type="entry name" value="6-hairpin_glycosidase_sf"/>
</dbReference>
<evidence type="ECO:0000259" key="2">
    <source>
        <dbReference type="Pfam" id="PF20736"/>
    </source>
</evidence>
<dbReference type="GO" id="GO:0016787">
    <property type="term" value="F:hydrolase activity"/>
    <property type="evidence" value="ECO:0007669"/>
    <property type="project" value="UniProtKB-KW"/>
</dbReference>
<dbReference type="Pfam" id="PF20736">
    <property type="entry name" value="Glyco_hydro127M"/>
    <property type="match status" value="1"/>
</dbReference>
<organism evidence="3 4">
    <name type="scientific">Anthropogastromicrobium aceti</name>
    <dbReference type="NCBI Taxonomy" id="2981768"/>
    <lineage>
        <taxon>Bacteria</taxon>
        <taxon>Bacillati</taxon>
        <taxon>Bacillota</taxon>
        <taxon>Clostridia</taxon>
        <taxon>Lachnospirales</taxon>
        <taxon>Lachnospiraceae</taxon>
        <taxon>Anthropogastromicrobium</taxon>
    </lineage>
</organism>
<dbReference type="EMBL" id="JAJEQN010000013">
    <property type="protein sequence ID" value="MCC2221381.1"/>
    <property type="molecule type" value="Genomic_DNA"/>
</dbReference>
<gene>
    <name evidence="3" type="ORF">LKD48_06955</name>
</gene>
<dbReference type="SUPFAM" id="SSF48208">
    <property type="entry name" value="Six-hairpin glycosidases"/>
    <property type="match status" value="1"/>
</dbReference>
<comment type="caution">
    <text evidence="3">The sequence shown here is derived from an EMBL/GenBank/DDBJ whole genome shotgun (WGS) entry which is preliminary data.</text>
</comment>
<feature type="domain" description="Non-reducing end beta-L-arabinofuranosidase-like GH127 catalytic" evidence="1">
    <location>
        <begin position="8"/>
        <end position="394"/>
    </location>
</feature>
<dbReference type="PANTHER" id="PTHR31151">
    <property type="entry name" value="PROLINE-TRNA LIGASE (DUF1680)"/>
    <property type="match status" value="1"/>
</dbReference>
<dbReference type="InterPro" id="IPR012878">
    <property type="entry name" value="Beta-AFase-like_GH127_cat"/>
</dbReference>
<dbReference type="PANTHER" id="PTHR31151:SF0">
    <property type="entry name" value="PROLINE-TRNA LIGASE (DUF1680)"/>
    <property type="match status" value="1"/>
</dbReference>
<dbReference type="InterPro" id="IPR049046">
    <property type="entry name" value="Beta-AFase-like_GH127_middle"/>
</dbReference>
<dbReference type="RefSeq" id="WP_308731576.1">
    <property type="nucleotide sequence ID" value="NZ_JAJEQN010000013.1"/>
</dbReference>
<accession>A0AAE3JC21</accession>
<dbReference type="GO" id="GO:0005975">
    <property type="term" value="P:carbohydrate metabolic process"/>
    <property type="evidence" value="ECO:0007669"/>
    <property type="project" value="InterPro"/>
</dbReference>
<dbReference type="Proteomes" id="UP001198200">
    <property type="component" value="Unassembled WGS sequence"/>
</dbReference>
<proteinExistence type="predicted"/>
<sequence>MKQLSGLDVTLQDQLLLNKEQQNMDYLMELESDALLQNFTQEAGRYQNFGNKKLKHGGWEDPSCQLRGHFLGHWLSAAAIHYDETGNQALLGKANEIVHELRLCQLDNGGEWAASIPEKYFHWIAIKKQVWAPHYNVHKTFMGLLDMYLYAKNEEALTIAIDFSKWFLRYTDNRTREQLDDILDFETGGMLEIWARLYDITKDSMYLTLIERYDRHRLFDPLLAGEDVLTNMHANTTIPEIIGCAAVYEATKITRYRDIVLAYWKCAVTDRGYFVTGGQTNGEIWTPKHRQASRLGERNQEHCSVYNMIRLANILFTWTGDVSYLNYIEKNLYNGILAQAYWKEDLPNGQISSYPSEGLLTYFLPMRAGSRKGWASKTQDFFCCHGSVVQANAAHNQYLYYQDGTNLYAAQYFDSTARFSIGNTNVTLIQKQDSLSGSFHISSTSSAEQAIHENTQRYPIQPDCMAICMRIEMDSPCADFSLKLRIPDWACARTDSYAGNPAVFQDVCFELNGKQMPVDAKDGFLTIQRNWQNGDELRLILPLCITAVAADDDPDLVAFRFGPIALAGLCSEERSLHTHGHELQTLLLHDNEREWGNWKRTFRTRYQETGIRFIPIYDIGYEPYQVYFPVIRD</sequence>
<name>A0AAE3JC21_9FIRM</name>